<dbReference type="GeneID" id="116366525"/>
<organism evidence="3 4">
    <name type="scientific">Oncorhynchus kisutch</name>
    <name type="common">Coho salmon</name>
    <name type="synonym">Salmo kisutch</name>
    <dbReference type="NCBI Taxonomy" id="8019"/>
    <lineage>
        <taxon>Eukaryota</taxon>
        <taxon>Metazoa</taxon>
        <taxon>Chordata</taxon>
        <taxon>Craniata</taxon>
        <taxon>Vertebrata</taxon>
        <taxon>Euteleostomi</taxon>
        <taxon>Actinopterygii</taxon>
        <taxon>Neopterygii</taxon>
        <taxon>Teleostei</taxon>
        <taxon>Protacanthopterygii</taxon>
        <taxon>Salmoniformes</taxon>
        <taxon>Salmonidae</taxon>
        <taxon>Salmoninae</taxon>
        <taxon>Oncorhynchus</taxon>
    </lineage>
</organism>
<reference evidence="3" key="2">
    <citation type="submission" date="2025-09" db="UniProtKB">
        <authorList>
            <consortium name="Ensembl"/>
        </authorList>
    </citation>
    <scope>IDENTIFICATION</scope>
</reference>
<dbReference type="PANTHER" id="PTHR10828">
    <property type="entry name" value="M-PHASE INDUCER PHOSPHATASE DUAL SPECIFICITY PHOSPHATASE CDC25"/>
    <property type="match status" value="1"/>
</dbReference>
<evidence type="ECO:0000259" key="2">
    <source>
        <dbReference type="PROSITE" id="PS50206"/>
    </source>
</evidence>
<sequence length="483" mass="53356">MKQLCCDGRMETHNIIIITQNRRRGMETFNVLGNEISPGDALPGLSHNETVWSLSPSPGTGPSPVSELSFSLKSLRCHDGADTPRRKLRLTPELVTPSPPGPTPGSTCGRGLAPQGDETPTGNVLTDSGNRRRGERFLSPACSAPKMKRLRVKLSTRFCSAAVQRSDQGVRGLRCQGQSSPPGGGALRVCQGDVELPDVEALLSVRRVRARRRHFPPSSLLGSTMEDHTLTGDYSKPLLLPVERVEHQDLHCVSAQTVAVVNWRCISPDGLQVASLLRGQYSGTVGDFLIIDCRYPYEYHGGHIRGADNLHTEAQIQGALLQLPALYQLSSWGRAPTSPPGQAPDPGVSDTSMGGVLQRSSSQSHSPGSGTTPPEQGSPMEGSSPRKLIVFHCEFSSERGPRLCHYLRELDRALHASLYPLLFYPELYLLEGGYRHFYSCYPELCEPRGYVPMLHREYREQLGRFRRKTKSRLHRRLPLYKTH</sequence>
<keyword evidence="4" id="KW-1185">Reference proteome</keyword>
<feature type="domain" description="Rhodanese" evidence="2">
    <location>
        <begin position="284"/>
        <end position="446"/>
    </location>
</feature>
<dbReference type="Ensembl" id="ENSOKIT00005072937.1">
    <property type="protein sequence ID" value="ENSOKIP00005068576.1"/>
    <property type="gene ID" value="ENSOKIG00005029452.1"/>
</dbReference>
<protein>
    <submittedName>
        <fullName evidence="3">Cell division cycle 25 homolog d</fullName>
    </submittedName>
</protein>
<proteinExistence type="predicted"/>
<dbReference type="GO" id="GO:0005737">
    <property type="term" value="C:cytoplasm"/>
    <property type="evidence" value="ECO:0007669"/>
    <property type="project" value="TreeGrafter"/>
</dbReference>
<reference evidence="3" key="1">
    <citation type="submission" date="2025-08" db="UniProtKB">
        <authorList>
            <consortium name="Ensembl"/>
        </authorList>
    </citation>
    <scope>IDENTIFICATION</scope>
</reference>
<evidence type="ECO:0000313" key="4">
    <source>
        <dbReference type="Proteomes" id="UP000694557"/>
    </source>
</evidence>
<dbReference type="GO" id="GO:0004725">
    <property type="term" value="F:protein tyrosine phosphatase activity"/>
    <property type="evidence" value="ECO:0007669"/>
    <property type="project" value="TreeGrafter"/>
</dbReference>
<dbReference type="RefSeq" id="XP_031674480.1">
    <property type="nucleotide sequence ID" value="XM_031818620.1"/>
</dbReference>
<dbReference type="PROSITE" id="PS50206">
    <property type="entry name" value="RHODANESE_3"/>
    <property type="match status" value="1"/>
</dbReference>
<name>A0A8C7IG75_ONCKI</name>
<dbReference type="GO" id="GO:0010971">
    <property type="term" value="P:positive regulation of G2/M transition of mitotic cell cycle"/>
    <property type="evidence" value="ECO:0007669"/>
    <property type="project" value="TreeGrafter"/>
</dbReference>
<dbReference type="GO" id="GO:0005634">
    <property type="term" value="C:nucleus"/>
    <property type="evidence" value="ECO:0007669"/>
    <property type="project" value="TreeGrafter"/>
</dbReference>
<feature type="compositionally biased region" description="Polar residues" evidence="1">
    <location>
        <begin position="118"/>
        <end position="128"/>
    </location>
</feature>
<dbReference type="Gene3D" id="3.40.250.10">
    <property type="entry name" value="Rhodanese-like domain"/>
    <property type="match status" value="1"/>
</dbReference>
<dbReference type="GO" id="GO:0110032">
    <property type="term" value="P:positive regulation of G2/MI transition of meiotic cell cycle"/>
    <property type="evidence" value="ECO:0007669"/>
    <property type="project" value="TreeGrafter"/>
</dbReference>
<dbReference type="SMART" id="SM00450">
    <property type="entry name" value="RHOD"/>
    <property type="match status" value="1"/>
</dbReference>
<dbReference type="Proteomes" id="UP000694557">
    <property type="component" value="Unassembled WGS sequence"/>
</dbReference>
<dbReference type="GeneTree" id="ENSGT00940000166659"/>
<gene>
    <name evidence="3" type="primary">LOC116366525</name>
</gene>
<dbReference type="InterPro" id="IPR001763">
    <property type="entry name" value="Rhodanese-like_dom"/>
</dbReference>
<dbReference type="PANTHER" id="PTHR10828:SF17">
    <property type="entry name" value="PROTEIN-TYROSINE-PHOSPHATASE"/>
    <property type="match status" value="1"/>
</dbReference>
<dbReference type="KEGG" id="oki:116366525"/>
<evidence type="ECO:0000313" key="3">
    <source>
        <dbReference type="Ensembl" id="ENSOKIP00005068576.1"/>
    </source>
</evidence>
<dbReference type="InterPro" id="IPR036873">
    <property type="entry name" value="Rhodanese-like_dom_sf"/>
</dbReference>
<evidence type="ECO:0000256" key="1">
    <source>
        <dbReference type="SAM" id="MobiDB-lite"/>
    </source>
</evidence>
<dbReference type="GO" id="GO:0000086">
    <property type="term" value="P:G2/M transition of mitotic cell cycle"/>
    <property type="evidence" value="ECO:0007669"/>
    <property type="project" value="TreeGrafter"/>
</dbReference>
<feature type="region of interest" description="Disordered" evidence="1">
    <location>
        <begin position="334"/>
        <end position="383"/>
    </location>
</feature>
<feature type="region of interest" description="Disordered" evidence="1">
    <location>
        <begin position="79"/>
        <end position="136"/>
    </location>
</feature>
<accession>A0A8C7IG75</accession>
<feature type="compositionally biased region" description="Low complexity" evidence="1">
    <location>
        <begin position="360"/>
        <end position="374"/>
    </location>
</feature>
<dbReference type="SUPFAM" id="SSF52821">
    <property type="entry name" value="Rhodanese/Cell cycle control phosphatase"/>
    <property type="match status" value="1"/>
</dbReference>
<dbReference type="Pfam" id="PF00581">
    <property type="entry name" value="Rhodanese"/>
    <property type="match status" value="1"/>
</dbReference>
<dbReference type="AlphaFoldDB" id="A0A8C7IG75"/>